<keyword evidence="2" id="KW-0560">Oxidoreductase</keyword>
<dbReference type="EMBL" id="CAJNNW010028669">
    <property type="protein sequence ID" value="CAE8697192.1"/>
    <property type="molecule type" value="Genomic_DNA"/>
</dbReference>
<dbReference type="InterPro" id="IPR036188">
    <property type="entry name" value="FAD/NAD-bd_sf"/>
</dbReference>
<protein>
    <recommendedName>
        <fullName evidence="4">FAD-dependent oxidoreductase 2 FAD-binding domain-containing protein</fullName>
    </recommendedName>
</protein>
<evidence type="ECO:0000256" key="2">
    <source>
        <dbReference type="ARBA" id="ARBA00023002"/>
    </source>
</evidence>
<evidence type="ECO:0000313" key="6">
    <source>
        <dbReference type="Proteomes" id="UP000626109"/>
    </source>
</evidence>
<proteinExistence type="predicted"/>
<dbReference type="InterPro" id="IPR003953">
    <property type="entry name" value="FAD-dep_OxRdtase_2_FAD-bd"/>
</dbReference>
<reference evidence="5" key="1">
    <citation type="submission" date="2021-02" db="EMBL/GenBank/DDBJ databases">
        <authorList>
            <person name="Dougan E. K."/>
            <person name="Rhodes N."/>
            <person name="Thang M."/>
            <person name="Chan C."/>
        </authorList>
    </citation>
    <scope>NUCLEOTIDE SEQUENCE</scope>
</reference>
<feature type="domain" description="FAD-dependent oxidoreductase 2 FAD-binding" evidence="4">
    <location>
        <begin position="110"/>
        <end position="574"/>
    </location>
</feature>
<evidence type="ECO:0000256" key="1">
    <source>
        <dbReference type="ARBA" id="ARBA00022630"/>
    </source>
</evidence>
<dbReference type="SUPFAM" id="SSF51905">
    <property type="entry name" value="FAD/NAD(P)-binding domain"/>
    <property type="match status" value="1"/>
</dbReference>
<dbReference type="Gene3D" id="3.90.700.10">
    <property type="entry name" value="Succinate dehydrogenase/fumarate reductase flavoprotein, catalytic domain"/>
    <property type="match status" value="1"/>
</dbReference>
<sequence length="614" mass="65856">MCWPLDAVDCMGIAQLPVPFESSSCGYWGLEVCRLFVQLLRSIFQSVSLSAVSLSCRIPVCFSLLSPSRGTLNVGICVFEWLELPYYLPSPGEEYVENSAGMAAVFPASHVIVVGGGLAGMVAANQVLECGGRVVILEKSAFCGGNSSKGTAGISGSSTPAQKSARVQDSPDSFIEDTIRAGVTNSEYASVLCMNSGPDLNWLMDKFDLDLSLLSKSDGHSQPRTHRGKERFPGMTITYALTQMVEKIAEVSDRARIITKAEVGRLLVRQGSVIGCEYRKAGKVSKEYGPVILATGGFGADFSSTSLLSRHRPDLLHLPTISVEQNTGDAVKMSEAVGAKTVDLEWVQVHPTGLVDPEQPDAKVKILAAEVLRSAGGILLNAQGERFCNEMGPLDHILSEMWKTPAPLWLCLNAAASREALWHCKLYARRGLMRHYATGRDLAKDMGVPLQRLVDVHEAHAQAAQESTKLRGEASEPPPGPWPGYPSGRSWDEPSGRTGYGKLDFSNALPGSAFVDEPFYVAMVTPVIHYCAGGLQISPRAEVLREDAAVPGLYAAGEVAGGVHGRRCLGGNALLDCVVFGRVAAKSACQYAFGEDDEFRPCPLPASATFLSSR</sequence>
<organism evidence="5 6">
    <name type="scientific">Polarella glacialis</name>
    <name type="common">Dinoflagellate</name>
    <dbReference type="NCBI Taxonomy" id="89957"/>
    <lineage>
        <taxon>Eukaryota</taxon>
        <taxon>Sar</taxon>
        <taxon>Alveolata</taxon>
        <taxon>Dinophyceae</taxon>
        <taxon>Suessiales</taxon>
        <taxon>Suessiaceae</taxon>
        <taxon>Polarella</taxon>
    </lineage>
</organism>
<keyword evidence="1" id="KW-0285">Flavoprotein</keyword>
<dbReference type="InterPro" id="IPR050315">
    <property type="entry name" value="FAD-oxidoreductase_2"/>
</dbReference>
<dbReference type="Gene3D" id="3.50.50.60">
    <property type="entry name" value="FAD/NAD(P)-binding domain"/>
    <property type="match status" value="1"/>
</dbReference>
<dbReference type="InterPro" id="IPR027477">
    <property type="entry name" value="Succ_DH/fumarate_Rdtase_cat_sf"/>
</dbReference>
<dbReference type="Proteomes" id="UP000626109">
    <property type="component" value="Unassembled WGS sequence"/>
</dbReference>
<dbReference type="SUPFAM" id="SSF56425">
    <property type="entry name" value="Succinate dehydrogenase/fumarate reductase flavoprotein, catalytic domain"/>
    <property type="match status" value="1"/>
</dbReference>
<comment type="caution">
    <text evidence="5">The sequence shown here is derived from an EMBL/GenBank/DDBJ whole genome shotgun (WGS) entry which is preliminary data.</text>
</comment>
<dbReference type="Pfam" id="PF00890">
    <property type="entry name" value="FAD_binding_2"/>
    <property type="match status" value="1"/>
</dbReference>
<dbReference type="GO" id="GO:0016491">
    <property type="term" value="F:oxidoreductase activity"/>
    <property type="evidence" value="ECO:0007669"/>
    <property type="project" value="UniProtKB-KW"/>
</dbReference>
<evidence type="ECO:0000259" key="4">
    <source>
        <dbReference type="Pfam" id="PF00890"/>
    </source>
</evidence>
<evidence type="ECO:0000256" key="3">
    <source>
        <dbReference type="SAM" id="MobiDB-lite"/>
    </source>
</evidence>
<gene>
    <name evidence="5" type="ORF">PGLA2088_LOCUS30168</name>
</gene>
<accession>A0A813K822</accession>
<dbReference type="AlphaFoldDB" id="A0A813K822"/>
<name>A0A813K822_POLGL</name>
<dbReference type="PANTHER" id="PTHR43400:SF1">
    <property type="entry name" value="FUMARATE REDUCTASE"/>
    <property type="match status" value="1"/>
</dbReference>
<dbReference type="PANTHER" id="PTHR43400">
    <property type="entry name" value="FUMARATE REDUCTASE"/>
    <property type="match status" value="1"/>
</dbReference>
<evidence type="ECO:0000313" key="5">
    <source>
        <dbReference type="EMBL" id="CAE8697192.1"/>
    </source>
</evidence>
<feature type="region of interest" description="Disordered" evidence="3">
    <location>
        <begin position="150"/>
        <end position="170"/>
    </location>
</feature>
<feature type="region of interest" description="Disordered" evidence="3">
    <location>
        <begin position="461"/>
        <end position="496"/>
    </location>
</feature>